<reference evidence="4" key="1">
    <citation type="journal article" date="2005" name="Nature">
        <title>The map-based sequence of the rice genome.</title>
        <authorList>
            <consortium name="International rice genome sequencing project (IRGSP)"/>
            <person name="Matsumoto T."/>
            <person name="Wu J."/>
            <person name="Kanamori H."/>
            <person name="Katayose Y."/>
            <person name="Fujisawa M."/>
            <person name="Namiki N."/>
            <person name="Mizuno H."/>
            <person name="Yamamoto K."/>
            <person name="Antonio B.A."/>
            <person name="Baba T."/>
            <person name="Sakata K."/>
            <person name="Nagamura Y."/>
            <person name="Aoki H."/>
            <person name="Arikawa K."/>
            <person name="Arita K."/>
            <person name="Bito T."/>
            <person name="Chiden Y."/>
            <person name="Fujitsuka N."/>
            <person name="Fukunaka R."/>
            <person name="Hamada M."/>
            <person name="Harada C."/>
            <person name="Hayashi A."/>
            <person name="Hijishita S."/>
            <person name="Honda M."/>
            <person name="Hosokawa S."/>
            <person name="Ichikawa Y."/>
            <person name="Idonuma A."/>
            <person name="Iijima M."/>
            <person name="Ikeda M."/>
            <person name="Ikeno M."/>
            <person name="Ito K."/>
            <person name="Ito S."/>
            <person name="Ito T."/>
            <person name="Ito Y."/>
            <person name="Ito Y."/>
            <person name="Iwabuchi A."/>
            <person name="Kamiya K."/>
            <person name="Karasawa W."/>
            <person name="Kurita K."/>
            <person name="Katagiri S."/>
            <person name="Kikuta A."/>
            <person name="Kobayashi H."/>
            <person name="Kobayashi N."/>
            <person name="Machita K."/>
            <person name="Maehara T."/>
            <person name="Masukawa M."/>
            <person name="Mizubayashi T."/>
            <person name="Mukai Y."/>
            <person name="Nagasaki H."/>
            <person name="Nagata Y."/>
            <person name="Naito S."/>
            <person name="Nakashima M."/>
            <person name="Nakama Y."/>
            <person name="Nakamichi Y."/>
            <person name="Nakamura M."/>
            <person name="Meguro A."/>
            <person name="Negishi M."/>
            <person name="Ohta I."/>
            <person name="Ohta T."/>
            <person name="Okamoto M."/>
            <person name="Ono N."/>
            <person name="Saji S."/>
            <person name="Sakaguchi M."/>
            <person name="Sakai K."/>
            <person name="Shibata M."/>
            <person name="Shimokawa T."/>
            <person name="Song J."/>
            <person name="Takazaki Y."/>
            <person name="Terasawa K."/>
            <person name="Tsugane M."/>
            <person name="Tsuji K."/>
            <person name="Ueda S."/>
            <person name="Waki K."/>
            <person name="Yamagata H."/>
            <person name="Yamamoto M."/>
            <person name="Yamamoto S."/>
            <person name="Yamane H."/>
            <person name="Yoshiki S."/>
            <person name="Yoshihara R."/>
            <person name="Yukawa K."/>
            <person name="Zhong H."/>
            <person name="Yano M."/>
            <person name="Yuan Q."/>
            <person name="Ouyang S."/>
            <person name="Liu J."/>
            <person name="Jones K.M."/>
            <person name="Gansberger K."/>
            <person name="Moffat K."/>
            <person name="Hill J."/>
            <person name="Bera J."/>
            <person name="Fadrosh D."/>
            <person name="Jin S."/>
            <person name="Johri S."/>
            <person name="Kim M."/>
            <person name="Overton L."/>
            <person name="Reardon M."/>
            <person name="Tsitrin T."/>
            <person name="Vuong H."/>
            <person name="Weaver B."/>
            <person name="Ciecko A."/>
            <person name="Tallon L."/>
            <person name="Jackson J."/>
            <person name="Pai G."/>
            <person name="Aken S.V."/>
            <person name="Utterback T."/>
            <person name="Reidmuller S."/>
            <person name="Feldblyum T."/>
            <person name="Hsiao J."/>
            <person name="Zismann V."/>
            <person name="Iobst S."/>
            <person name="de Vazeille A.R."/>
            <person name="Buell C.R."/>
            <person name="Ying K."/>
            <person name="Li Y."/>
            <person name="Lu T."/>
            <person name="Huang Y."/>
            <person name="Zhao Q."/>
            <person name="Feng Q."/>
            <person name="Zhang L."/>
            <person name="Zhu J."/>
            <person name="Weng Q."/>
            <person name="Mu J."/>
            <person name="Lu Y."/>
            <person name="Fan D."/>
            <person name="Liu Y."/>
            <person name="Guan J."/>
            <person name="Zhang Y."/>
            <person name="Yu S."/>
            <person name="Liu X."/>
            <person name="Zhang Y."/>
            <person name="Hong G."/>
            <person name="Han B."/>
            <person name="Choisne N."/>
            <person name="Demange N."/>
            <person name="Orjeda G."/>
            <person name="Samain S."/>
            <person name="Cattolico L."/>
            <person name="Pelletier E."/>
            <person name="Couloux A."/>
            <person name="Segurens B."/>
            <person name="Wincker P."/>
            <person name="D'Hont A."/>
            <person name="Scarpelli C."/>
            <person name="Weissenbach J."/>
            <person name="Salanoubat M."/>
            <person name="Quetier F."/>
            <person name="Yu Y."/>
            <person name="Kim H.R."/>
            <person name="Rambo T."/>
            <person name="Currie J."/>
            <person name="Collura K."/>
            <person name="Luo M."/>
            <person name="Yang T."/>
            <person name="Ammiraju J.S.S."/>
            <person name="Engler F."/>
            <person name="Soderlund C."/>
            <person name="Wing R.A."/>
            <person name="Palmer L.E."/>
            <person name="de la Bastide M."/>
            <person name="Spiegel L."/>
            <person name="Nascimento L."/>
            <person name="Zutavern T."/>
            <person name="O'Shaughnessy A."/>
            <person name="Dike S."/>
            <person name="Dedhia N."/>
            <person name="Preston R."/>
            <person name="Balija V."/>
            <person name="McCombie W.R."/>
            <person name="Chow T."/>
            <person name="Chen H."/>
            <person name="Chung M."/>
            <person name="Chen C."/>
            <person name="Shaw J."/>
            <person name="Wu H."/>
            <person name="Hsiao K."/>
            <person name="Chao Y."/>
            <person name="Chu M."/>
            <person name="Cheng C."/>
            <person name="Hour A."/>
            <person name="Lee P."/>
            <person name="Lin S."/>
            <person name="Lin Y."/>
            <person name="Liou J."/>
            <person name="Liu S."/>
            <person name="Hsing Y."/>
            <person name="Raghuvanshi S."/>
            <person name="Mohanty A."/>
            <person name="Bharti A.K."/>
            <person name="Gaur A."/>
            <person name="Gupta V."/>
            <person name="Kumar D."/>
            <person name="Ravi V."/>
            <person name="Vij S."/>
            <person name="Kapur A."/>
            <person name="Khurana P."/>
            <person name="Khurana P."/>
            <person name="Khurana J.P."/>
            <person name="Tyagi A.K."/>
            <person name="Gaikwad K."/>
            <person name="Singh A."/>
            <person name="Dalal V."/>
            <person name="Srivastava S."/>
            <person name="Dixit A."/>
            <person name="Pal A.K."/>
            <person name="Ghazi I.A."/>
            <person name="Yadav M."/>
            <person name="Pandit A."/>
            <person name="Bhargava A."/>
            <person name="Sureshbabu K."/>
            <person name="Batra K."/>
            <person name="Sharma T.R."/>
            <person name="Mohapatra T."/>
            <person name="Singh N.K."/>
            <person name="Messing J."/>
            <person name="Nelson A.B."/>
            <person name="Fuks G."/>
            <person name="Kavchok S."/>
            <person name="Keizer G."/>
            <person name="Linton E."/>
            <person name="Llaca V."/>
            <person name="Song R."/>
            <person name="Tanyolac B."/>
            <person name="Young S."/>
            <person name="Ho-Il K."/>
            <person name="Hahn J.H."/>
            <person name="Sangsakoo G."/>
            <person name="Vanavichit A."/>
            <person name="de Mattos Luiz.A.T."/>
            <person name="Zimmer P.D."/>
            <person name="Malone G."/>
            <person name="Dellagostin O."/>
            <person name="de Oliveira A.C."/>
            <person name="Bevan M."/>
            <person name="Bancroft I."/>
            <person name="Minx P."/>
            <person name="Cordum H."/>
            <person name="Wilson R."/>
            <person name="Cheng Z."/>
            <person name="Jin W."/>
            <person name="Jiang J."/>
            <person name="Leong S.A."/>
            <person name="Iwama H."/>
            <person name="Gojobori T."/>
            <person name="Itoh T."/>
            <person name="Niimura Y."/>
            <person name="Fujii Y."/>
            <person name="Habara T."/>
            <person name="Sakai H."/>
            <person name="Sato Y."/>
            <person name="Wilson G."/>
            <person name="Kumar K."/>
            <person name="McCouch S."/>
            <person name="Juretic N."/>
            <person name="Hoen D."/>
            <person name="Wright S."/>
            <person name="Bruskiewich R."/>
            <person name="Bureau T."/>
            <person name="Miyao A."/>
            <person name="Hirochika H."/>
            <person name="Nishikawa T."/>
            <person name="Kadowaki K."/>
            <person name="Sugiura M."/>
            <person name="Burr B."/>
            <person name="Sasaki T."/>
        </authorList>
    </citation>
    <scope>NUCLEOTIDE SEQUENCE [LARGE SCALE GENOMIC DNA]</scope>
    <source>
        <strain evidence="4">cv. Nipponbare</strain>
    </source>
</reference>
<reference evidence="3 4" key="3">
    <citation type="journal article" date="2013" name="Rice">
        <title>Improvement of the Oryza sativa Nipponbare reference genome using next generation sequence and optical map data.</title>
        <authorList>
            <person name="Kawahara Y."/>
            <person name="de la Bastide M."/>
            <person name="Hamilton J.P."/>
            <person name="Kanamori H."/>
            <person name="McCombie W.R."/>
            <person name="Ouyang S."/>
            <person name="Schwartz D.C."/>
            <person name="Tanaka T."/>
            <person name="Wu J."/>
            <person name="Zhou S."/>
            <person name="Childs K.L."/>
            <person name="Davidson R.M."/>
            <person name="Lin H."/>
            <person name="Quesada-Ocampo L."/>
            <person name="Vaillancourt B."/>
            <person name="Sakai H."/>
            <person name="Lee S.S."/>
            <person name="Kim J."/>
            <person name="Numa H."/>
            <person name="Itoh T."/>
            <person name="Buell C.R."/>
            <person name="Matsumoto T."/>
        </authorList>
    </citation>
    <scope>NUCLEOTIDE SEQUENCE [LARGE SCALE GENOMIC DNA]</scope>
    <source>
        <strain evidence="4">cv. Nipponbare</strain>
    </source>
</reference>
<protein>
    <submittedName>
        <fullName evidence="3">Os11g0195000 protein</fullName>
    </submittedName>
</protein>
<reference evidence="3 4" key="2">
    <citation type="journal article" date="2013" name="Plant Cell Physiol.">
        <title>Rice Annotation Project Database (RAP-DB): an integrative and interactive database for rice genomics.</title>
        <authorList>
            <person name="Sakai H."/>
            <person name="Lee S.S."/>
            <person name="Tanaka T."/>
            <person name="Numa H."/>
            <person name="Kim J."/>
            <person name="Kawahara Y."/>
            <person name="Wakimoto H."/>
            <person name="Yang C.C."/>
            <person name="Iwamoto M."/>
            <person name="Abe T."/>
            <person name="Yamada Y."/>
            <person name="Muto A."/>
            <person name="Inokuchi H."/>
            <person name="Ikemura T."/>
            <person name="Matsumoto T."/>
            <person name="Sasaki T."/>
            <person name="Itoh T."/>
        </authorList>
    </citation>
    <scope>NUCLEOTIDE SEQUENCE [LARGE SCALE GENOMIC DNA]</scope>
    <source>
        <strain evidence="4">cv. Nipponbare</strain>
    </source>
</reference>
<feature type="chain" id="PRO_5006057338" evidence="2">
    <location>
        <begin position="31"/>
        <end position="295"/>
    </location>
</feature>
<feature type="signal peptide" evidence="2">
    <location>
        <begin position="1"/>
        <end position="30"/>
    </location>
</feature>
<feature type="compositionally biased region" description="Low complexity" evidence="1">
    <location>
        <begin position="41"/>
        <end position="67"/>
    </location>
</feature>
<dbReference type="Gramene" id="Os11t0195000-00">
    <property type="protein sequence ID" value="Os11t0195000-00"/>
    <property type="gene ID" value="Os11g0195000"/>
</dbReference>
<dbReference type="AlphaFoldDB" id="A0A0P0Y090"/>
<sequence>MSFPSLFLLPQFLPLPPFSLFLSLLSGASASRRVPSPPGQSPQATPATPQRPPTAATPSSASQTPSSCAVWLRRHSRRAPGCLLRSILVTNPQRRARGSCGVLVTNDCFRRGEWRLLCEIHRQKVTPPAPATTTTTTMGEVTVAAAIPMALPVTTRDYSPVLSGEEQVISSSSSPKPPLMLPQAPSGSGSGGVESSDMGDENEQLRWEDVQLARELSQTRKLYNNILPLMSKYFDIELLRHGRRRAWHLRPPAMAAAASAPAGHRPARHRRRPPWPPPPRPHRPPGRHCRPPDGK</sequence>
<name>A0A0P0Y090_ORYSJ</name>
<dbReference type="PaxDb" id="39947-A0A0P0Y090"/>
<feature type="compositionally biased region" description="Low complexity" evidence="1">
    <location>
        <begin position="253"/>
        <end position="264"/>
    </location>
</feature>
<dbReference type="EMBL" id="AP014967">
    <property type="protein sequence ID" value="BAT13035.1"/>
    <property type="molecule type" value="Genomic_DNA"/>
</dbReference>
<feature type="region of interest" description="Disordered" evidence="1">
    <location>
        <begin position="253"/>
        <end position="295"/>
    </location>
</feature>
<dbReference type="Proteomes" id="UP000059680">
    <property type="component" value="Chromosome 11"/>
</dbReference>
<proteinExistence type="predicted"/>
<evidence type="ECO:0000313" key="4">
    <source>
        <dbReference type="Proteomes" id="UP000059680"/>
    </source>
</evidence>
<evidence type="ECO:0000313" key="3">
    <source>
        <dbReference type="EMBL" id="BAT13035.1"/>
    </source>
</evidence>
<dbReference type="STRING" id="39947.A0A0P0Y090"/>
<accession>A0A0P0Y090</accession>
<dbReference type="eggNOG" id="KOG0627">
    <property type="taxonomic scope" value="Eukaryota"/>
</dbReference>
<evidence type="ECO:0000256" key="1">
    <source>
        <dbReference type="SAM" id="MobiDB-lite"/>
    </source>
</evidence>
<gene>
    <name evidence="3" type="ordered locus">Os11g0195000</name>
    <name evidence="3" type="ORF">OSNPB_110195000</name>
</gene>
<evidence type="ECO:0000256" key="2">
    <source>
        <dbReference type="SAM" id="SignalP"/>
    </source>
</evidence>
<feature type="region of interest" description="Disordered" evidence="1">
    <location>
        <begin position="32"/>
        <end position="67"/>
    </location>
</feature>
<keyword evidence="4" id="KW-1185">Reference proteome</keyword>
<feature type="region of interest" description="Disordered" evidence="1">
    <location>
        <begin position="164"/>
        <end position="202"/>
    </location>
</feature>
<feature type="compositionally biased region" description="Basic residues" evidence="1">
    <location>
        <begin position="280"/>
        <end position="289"/>
    </location>
</feature>
<organism evidence="3 4">
    <name type="scientific">Oryza sativa subsp. japonica</name>
    <name type="common">Rice</name>
    <dbReference type="NCBI Taxonomy" id="39947"/>
    <lineage>
        <taxon>Eukaryota</taxon>
        <taxon>Viridiplantae</taxon>
        <taxon>Streptophyta</taxon>
        <taxon>Embryophyta</taxon>
        <taxon>Tracheophyta</taxon>
        <taxon>Spermatophyta</taxon>
        <taxon>Magnoliopsida</taxon>
        <taxon>Liliopsida</taxon>
        <taxon>Poales</taxon>
        <taxon>Poaceae</taxon>
        <taxon>BOP clade</taxon>
        <taxon>Oryzoideae</taxon>
        <taxon>Oryzeae</taxon>
        <taxon>Oryzinae</taxon>
        <taxon>Oryza</taxon>
        <taxon>Oryza sativa</taxon>
    </lineage>
</organism>
<dbReference type="InParanoid" id="A0A0P0Y090"/>
<keyword evidence="2" id="KW-0732">Signal</keyword>
<dbReference type="SMR" id="A0A0P0Y090"/>